<dbReference type="EC" id="2.6.1.-" evidence="3"/>
<proteinExistence type="inferred from homology"/>
<comment type="similarity">
    <text evidence="3">Belongs to the class-I pyridoxal-phosphate-dependent aminotransferase family.</text>
</comment>
<keyword evidence="2" id="KW-0663">Pyridoxal phosphate</keyword>
<dbReference type="InterPro" id="IPR015424">
    <property type="entry name" value="PyrdxlP-dep_Trfase"/>
</dbReference>
<sequence>MGLIIKRLERLEAAVHGGGYSKHVVDFSVNTNPLAPPLSLVQLLKHAVCNLTRYPSYKELGELLAELHDLRPSCFLVGSGATQLIYDVALAFYKPGCAFYVASPTFCEYERAALRLGARTFAVLPQEGIDPLFDGVTEHLKEGDTLFLCNPNNPTGSAFYAKQIVELSQELERKRCNLVVDESYVWFSDRKFESIKNVDSQSRLVVIRSLTKLLGLPGLRAGYVVSNPKIMSKLELAQSPWPVNSLVKPSLEFLIKNPKFVERSRIYVQKERERVVSELKKIGISAHKSETNFYLLNTHVFGLNSKDLCKKLLQKRLAIRDCSSFRGLDASWVRVCVKKRRENDFLVRTLGGFLK</sequence>
<feature type="domain" description="Aminotransferase class I/classII large" evidence="4">
    <location>
        <begin position="23"/>
        <end position="348"/>
    </location>
</feature>
<protein>
    <recommendedName>
        <fullName evidence="3">Aminotransferase</fullName>
        <ecNumber evidence="3">2.6.1.-</ecNumber>
    </recommendedName>
</protein>
<keyword evidence="3" id="KW-0032">Aminotransferase</keyword>
<organism evidence="5 6">
    <name type="scientific">Candidatus Marsarchaeota G1 archaeon OSP_D</name>
    <dbReference type="NCBI Taxonomy" id="1978155"/>
    <lineage>
        <taxon>Archaea</taxon>
        <taxon>Candidatus Marsarchaeota</taxon>
        <taxon>Candidatus Marsarchaeota group 1</taxon>
    </lineage>
</organism>
<evidence type="ECO:0000313" key="6">
    <source>
        <dbReference type="Proteomes" id="UP000240880"/>
    </source>
</evidence>
<dbReference type="GO" id="GO:0008483">
    <property type="term" value="F:transaminase activity"/>
    <property type="evidence" value="ECO:0007669"/>
    <property type="project" value="UniProtKB-KW"/>
</dbReference>
<reference evidence="5 6" key="1">
    <citation type="submission" date="2017-04" db="EMBL/GenBank/DDBJ databases">
        <title>Novel microbial lineages endemic to geothermal iron-oxide mats fill important gaps in the evolutionary history of Archaea.</title>
        <authorList>
            <person name="Jay Z.J."/>
            <person name="Beam J.P."/>
            <person name="Dlakic M."/>
            <person name="Rusch D.B."/>
            <person name="Kozubal M.A."/>
            <person name="Inskeep W.P."/>
        </authorList>
    </citation>
    <scope>NUCLEOTIDE SEQUENCE [LARGE SCALE GENOMIC DNA]</scope>
    <source>
        <strain evidence="5">OSP_D</strain>
    </source>
</reference>
<dbReference type="PANTHER" id="PTHR42885:SF1">
    <property type="entry name" value="THREONINE-PHOSPHATE DECARBOXYLASE"/>
    <property type="match status" value="1"/>
</dbReference>
<dbReference type="Gene3D" id="3.90.1150.10">
    <property type="entry name" value="Aspartate Aminotransferase, domain 1"/>
    <property type="match status" value="1"/>
</dbReference>
<evidence type="ECO:0000256" key="1">
    <source>
        <dbReference type="ARBA" id="ARBA00001933"/>
    </source>
</evidence>
<dbReference type="Gene3D" id="3.40.640.10">
    <property type="entry name" value="Type I PLP-dependent aspartate aminotransferase-like (Major domain)"/>
    <property type="match status" value="1"/>
</dbReference>
<evidence type="ECO:0000256" key="3">
    <source>
        <dbReference type="RuleBase" id="RU000481"/>
    </source>
</evidence>
<dbReference type="Pfam" id="PF00155">
    <property type="entry name" value="Aminotran_1_2"/>
    <property type="match status" value="1"/>
</dbReference>
<comment type="cofactor">
    <cofactor evidence="1 3">
        <name>pyridoxal 5'-phosphate</name>
        <dbReference type="ChEBI" id="CHEBI:597326"/>
    </cofactor>
</comment>
<dbReference type="InterPro" id="IPR015422">
    <property type="entry name" value="PyrdxlP-dep_Trfase_small"/>
</dbReference>
<keyword evidence="3" id="KW-0808">Transferase</keyword>
<accession>A0A2R6A8W5</accession>
<evidence type="ECO:0000259" key="4">
    <source>
        <dbReference type="Pfam" id="PF00155"/>
    </source>
</evidence>
<dbReference type="GO" id="GO:0030170">
    <property type="term" value="F:pyridoxal phosphate binding"/>
    <property type="evidence" value="ECO:0007669"/>
    <property type="project" value="InterPro"/>
</dbReference>
<dbReference type="InterPro" id="IPR004838">
    <property type="entry name" value="NHTrfase_class1_PyrdxlP-BS"/>
</dbReference>
<dbReference type="AlphaFoldDB" id="A0A2R6A8W5"/>
<gene>
    <name evidence="5" type="ORF">B9Q01_06730</name>
</gene>
<evidence type="ECO:0000256" key="2">
    <source>
        <dbReference type="ARBA" id="ARBA00022898"/>
    </source>
</evidence>
<dbReference type="SUPFAM" id="SSF53383">
    <property type="entry name" value="PLP-dependent transferases"/>
    <property type="match status" value="1"/>
</dbReference>
<dbReference type="InterPro" id="IPR004839">
    <property type="entry name" value="Aminotransferase_I/II_large"/>
</dbReference>
<evidence type="ECO:0000313" key="5">
    <source>
        <dbReference type="EMBL" id="PSN82851.1"/>
    </source>
</evidence>
<dbReference type="PANTHER" id="PTHR42885">
    <property type="entry name" value="HISTIDINOL-PHOSPHATE AMINOTRANSFERASE-RELATED"/>
    <property type="match status" value="1"/>
</dbReference>
<dbReference type="CDD" id="cd00609">
    <property type="entry name" value="AAT_like"/>
    <property type="match status" value="1"/>
</dbReference>
<comment type="caution">
    <text evidence="5">The sequence shown here is derived from an EMBL/GenBank/DDBJ whole genome shotgun (WGS) entry which is preliminary data.</text>
</comment>
<dbReference type="Proteomes" id="UP000240880">
    <property type="component" value="Unassembled WGS sequence"/>
</dbReference>
<dbReference type="PROSITE" id="PS00105">
    <property type="entry name" value="AA_TRANSFER_CLASS_1"/>
    <property type="match status" value="1"/>
</dbReference>
<dbReference type="InterPro" id="IPR015421">
    <property type="entry name" value="PyrdxlP-dep_Trfase_major"/>
</dbReference>
<dbReference type="EMBL" id="NEXC01000048">
    <property type="protein sequence ID" value="PSN82851.1"/>
    <property type="molecule type" value="Genomic_DNA"/>
</dbReference>
<name>A0A2R6A8W5_9ARCH</name>